<name>A0ABW9UNL3_9BACL</name>
<keyword evidence="2" id="KW-1133">Transmembrane helix</keyword>
<evidence type="ECO:0000256" key="1">
    <source>
        <dbReference type="SAM" id="MobiDB-lite"/>
    </source>
</evidence>
<evidence type="ECO:0000313" key="3">
    <source>
        <dbReference type="EMBL" id="MVQ40120.1"/>
    </source>
</evidence>
<gene>
    <name evidence="3" type="ORF">GON05_36630</name>
</gene>
<protein>
    <submittedName>
        <fullName evidence="3">Uncharacterized protein</fullName>
    </submittedName>
</protein>
<keyword evidence="2" id="KW-0472">Membrane</keyword>
<sequence>MAPLHFAIYGMSLFRFHVFIVALASYCENGPMTVIEAGPKAGKSHYESQDPRNEVRNRGGLY</sequence>
<proteinExistence type="predicted"/>
<dbReference type="Proteomes" id="UP000467637">
    <property type="component" value="Unassembled WGS sequence"/>
</dbReference>
<keyword evidence="2" id="KW-0812">Transmembrane</keyword>
<comment type="caution">
    <text evidence="3">The sequence shown here is derived from an EMBL/GenBank/DDBJ whole genome shotgun (WGS) entry which is preliminary data.</text>
</comment>
<dbReference type="EMBL" id="WSEM01000039">
    <property type="protein sequence ID" value="MVQ40120.1"/>
    <property type="molecule type" value="Genomic_DNA"/>
</dbReference>
<evidence type="ECO:0000313" key="4">
    <source>
        <dbReference type="Proteomes" id="UP000467637"/>
    </source>
</evidence>
<feature type="compositionally biased region" description="Basic and acidic residues" evidence="1">
    <location>
        <begin position="44"/>
        <end position="62"/>
    </location>
</feature>
<evidence type="ECO:0000256" key="2">
    <source>
        <dbReference type="SAM" id="Phobius"/>
    </source>
</evidence>
<feature type="region of interest" description="Disordered" evidence="1">
    <location>
        <begin position="41"/>
        <end position="62"/>
    </location>
</feature>
<keyword evidence="4" id="KW-1185">Reference proteome</keyword>
<reference evidence="3 4" key="1">
    <citation type="submission" date="2019-12" db="EMBL/GenBank/DDBJ databases">
        <authorList>
            <person name="Huq M.A."/>
        </authorList>
    </citation>
    <scope>NUCLEOTIDE SEQUENCE [LARGE SCALE GENOMIC DNA]</scope>
    <source>
        <strain evidence="3 4">MAH-34</strain>
    </source>
</reference>
<feature type="transmembrane region" description="Helical" evidence="2">
    <location>
        <begin position="6"/>
        <end position="26"/>
    </location>
</feature>
<organism evidence="3 4">
    <name type="scientific">Paenibacillus anseongense</name>
    <dbReference type="NCBI Taxonomy" id="2682845"/>
    <lineage>
        <taxon>Bacteria</taxon>
        <taxon>Bacillati</taxon>
        <taxon>Bacillota</taxon>
        <taxon>Bacilli</taxon>
        <taxon>Bacillales</taxon>
        <taxon>Paenibacillaceae</taxon>
        <taxon>Paenibacillus</taxon>
    </lineage>
</organism>
<accession>A0ABW9UNL3</accession>